<proteinExistence type="predicted"/>
<feature type="compositionally biased region" description="Acidic residues" evidence="1">
    <location>
        <begin position="544"/>
        <end position="554"/>
    </location>
</feature>
<evidence type="ECO:0000313" key="2">
    <source>
        <dbReference type="EMBL" id="KAF9327043.1"/>
    </source>
</evidence>
<evidence type="ECO:0000256" key="1">
    <source>
        <dbReference type="SAM" id="MobiDB-lite"/>
    </source>
</evidence>
<feature type="region of interest" description="Disordered" evidence="1">
    <location>
        <begin position="400"/>
        <end position="439"/>
    </location>
</feature>
<dbReference type="Proteomes" id="UP000696485">
    <property type="component" value="Unassembled WGS sequence"/>
</dbReference>
<accession>A0A9P5VIT3</accession>
<feature type="region of interest" description="Disordered" evidence="1">
    <location>
        <begin position="531"/>
        <end position="646"/>
    </location>
</feature>
<feature type="compositionally biased region" description="Low complexity" evidence="1">
    <location>
        <begin position="590"/>
        <end position="600"/>
    </location>
</feature>
<gene>
    <name evidence="2" type="ORF">BG006_009606</name>
</gene>
<comment type="caution">
    <text evidence="2">The sequence shown here is derived from an EMBL/GenBank/DDBJ whole genome shotgun (WGS) entry which is preliminary data.</text>
</comment>
<feature type="region of interest" description="Disordered" evidence="1">
    <location>
        <begin position="24"/>
        <end position="70"/>
    </location>
</feature>
<dbReference type="AlphaFoldDB" id="A0A9P5VIT3"/>
<keyword evidence="3" id="KW-1185">Reference proteome</keyword>
<feature type="compositionally biased region" description="Low complexity" evidence="1">
    <location>
        <begin position="428"/>
        <end position="439"/>
    </location>
</feature>
<organism evidence="2 3">
    <name type="scientific">Podila minutissima</name>
    <dbReference type="NCBI Taxonomy" id="64525"/>
    <lineage>
        <taxon>Eukaryota</taxon>
        <taxon>Fungi</taxon>
        <taxon>Fungi incertae sedis</taxon>
        <taxon>Mucoromycota</taxon>
        <taxon>Mortierellomycotina</taxon>
        <taxon>Mortierellomycetes</taxon>
        <taxon>Mortierellales</taxon>
        <taxon>Mortierellaceae</taxon>
        <taxon>Podila</taxon>
    </lineage>
</organism>
<feature type="compositionally biased region" description="Basic and acidic residues" evidence="1">
    <location>
        <begin position="622"/>
        <end position="640"/>
    </location>
</feature>
<protein>
    <submittedName>
        <fullName evidence="2">Uncharacterized protein</fullName>
    </submittedName>
</protein>
<reference evidence="2" key="1">
    <citation type="journal article" date="2020" name="Fungal Divers.">
        <title>Resolving the Mortierellaceae phylogeny through synthesis of multi-gene phylogenetics and phylogenomics.</title>
        <authorList>
            <person name="Vandepol N."/>
            <person name="Liber J."/>
            <person name="Desiro A."/>
            <person name="Na H."/>
            <person name="Kennedy M."/>
            <person name="Barry K."/>
            <person name="Grigoriev I.V."/>
            <person name="Miller A.N."/>
            <person name="O'Donnell K."/>
            <person name="Stajich J.E."/>
            <person name="Bonito G."/>
        </authorList>
    </citation>
    <scope>NUCLEOTIDE SEQUENCE</scope>
    <source>
        <strain evidence="2">NVP1</strain>
    </source>
</reference>
<dbReference type="EMBL" id="JAAAUY010000707">
    <property type="protein sequence ID" value="KAF9327043.1"/>
    <property type="molecule type" value="Genomic_DNA"/>
</dbReference>
<name>A0A9P5VIT3_9FUNG</name>
<evidence type="ECO:0000313" key="3">
    <source>
        <dbReference type="Proteomes" id="UP000696485"/>
    </source>
</evidence>
<sequence>MSITPDNDPHPSWSFFPASATYIPQTSYNNSPSSPTQTSPPSLPLSSRPSPSAFKGNNINNSINIPSSTPSTHHRILDHCFHLSIETRLKQAETQYLAAIQEQAIEQQLKEREEQHQPPMSALKQDDWRRRQRTLVDEAVVLGRKGSNVEAIVDGILKSHRSSGPLQTLPRHLKHRLHLCQLTSMVFGRFDVSSSNNSHSSNSPGLNIYAAFHHSRRHAAARAAIQQQYLNNSSQGQKTRSFFVNTEPISTSHYCRRHHLRDCKRTCCTLAKLQHEQQQALELKKRMMANQQYYMNSIRKQDTPGQQTRHLAGLVEAIPAFLKCSAMSYCDITKNMPDTKGTKDTKGGNKNDDVHKVMEGWYKLLLEMMTQAVIESYLCDGATGIDTILNVFSYGEDIKAEGSTKTNPSAHIEDPSSDGSQNGYGHRQQQQKQQQVNVQDAVAYDHQDDVLYVKTPEYKAFKEAKRARLQEILTTGAATVEEHFASLATKYPLIVFERQMTHYISRSQQLLADPKLSQHAQNIGLMIPPTTSAYADGSLSMPVSDDEDDMDEEEPCRLEEIKEEEEDSLPLSKGGRPFHLPSPPPSAMGSRSSTVSPSISTANLSEEELEARGQSSGKKHKFSDNDSVEVKAEPVADGRAVKKIKA</sequence>